<feature type="transmembrane region" description="Helical" evidence="5">
    <location>
        <begin position="421"/>
        <end position="447"/>
    </location>
</feature>
<dbReference type="InterPro" id="IPR003945">
    <property type="entry name" value="NU5C-like"/>
</dbReference>
<name>V5KVD9_9ALVE</name>
<dbReference type="GO" id="GO:0008137">
    <property type="term" value="F:NADH dehydrogenase (ubiquinone) activity"/>
    <property type="evidence" value="ECO:0007669"/>
    <property type="project" value="UniProtKB-EC"/>
</dbReference>
<feature type="transmembrane region" description="Helical" evidence="5">
    <location>
        <begin position="515"/>
        <end position="535"/>
    </location>
</feature>
<keyword evidence="4 5" id="KW-0472">Membrane</keyword>
<keyword evidence="5 8" id="KW-0496">Mitochondrion</keyword>
<evidence type="ECO:0000313" key="9">
    <source>
        <dbReference type="EMBL" id="ATY40846.1"/>
    </source>
</evidence>
<dbReference type="PRINTS" id="PR01434">
    <property type="entry name" value="NADHDHGNASE5"/>
</dbReference>
<dbReference type="EMBL" id="MG202006">
    <property type="protein sequence ID" value="ATY40846.1"/>
    <property type="molecule type" value="Genomic_DNA"/>
</dbReference>
<evidence type="ECO:0000259" key="7">
    <source>
        <dbReference type="Pfam" id="PF00662"/>
    </source>
</evidence>
<reference evidence="9" key="3">
    <citation type="journal article" date="2017" name="Curr. Biol.">
        <title>A New Lineage of Eukaryotes Illuminates Early Mitochondrial Genome Reduction.</title>
        <authorList>
            <person name="Janouskovec J."/>
            <person name="Tikhonenkov D.V."/>
            <person name="Burki F."/>
            <person name="Howe A.T."/>
            <person name="Rohwer F.L."/>
            <person name="Mylnikov A.P."/>
            <person name="Keeling P.J."/>
        </authorList>
    </citation>
    <scope>NUCLEOTIDE SEQUENCE</scope>
    <source>
        <strain evidence="9">Colp-7a</strain>
    </source>
</reference>
<comment type="catalytic activity">
    <reaction evidence="5">
        <text>a ubiquinone + NADH + 5 H(+)(in) = a ubiquinol + NAD(+) + 4 H(+)(out)</text>
        <dbReference type="Rhea" id="RHEA:29091"/>
        <dbReference type="Rhea" id="RHEA-COMP:9565"/>
        <dbReference type="Rhea" id="RHEA-COMP:9566"/>
        <dbReference type="ChEBI" id="CHEBI:15378"/>
        <dbReference type="ChEBI" id="CHEBI:16389"/>
        <dbReference type="ChEBI" id="CHEBI:17976"/>
        <dbReference type="ChEBI" id="CHEBI:57540"/>
        <dbReference type="ChEBI" id="CHEBI:57945"/>
        <dbReference type="EC" id="7.1.1.2"/>
    </reaction>
</comment>
<keyword evidence="5" id="KW-0520">NAD</keyword>
<feature type="transmembrane region" description="Helical" evidence="5">
    <location>
        <begin position="338"/>
        <end position="362"/>
    </location>
</feature>
<feature type="domain" description="NADH-Ubiquinone oxidoreductase (complex I) chain 5 N-terminal" evidence="7">
    <location>
        <begin position="64"/>
        <end position="114"/>
    </location>
</feature>
<keyword evidence="2 5" id="KW-0812">Transmembrane</keyword>
<proteinExistence type="inferred from homology"/>
<dbReference type="InterPro" id="IPR001516">
    <property type="entry name" value="Proton_antipo_N"/>
</dbReference>
<evidence type="ECO:0000256" key="3">
    <source>
        <dbReference type="ARBA" id="ARBA00022989"/>
    </source>
</evidence>
<gene>
    <name evidence="8" type="primary">nad5a</name>
</gene>
<feature type="transmembrane region" description="Helical" evidence="5">
    <location>
        <begin position="136"/>
        <end position="155"/>
    </location>
</feature>
<feature type="transmembrane region" description="Helical" evidence="5">
    <location>
        <begin position="467"/>
        <end position="485"/>
    </location>
</feature>
<organism evidence="8">
    <name type="scientific">Colponema vietnamica</name>
    <dbReference type="NCBI Taxonomy" id="1492817"/>
    <lineage>
        <taxon>Eukaryota</taxon>
        <taxon>Sar</taxon>
        <taxon>Alveolata</taxon>
        <taxon>Colponemida</taxon>
        <taxon>Colponemidia</taxon>
        <taxon>Colponema</taxon>
    </lineage>
</organism>
<dbReference type="EC" id="7.1.1.2" evidence="5"/>
<keyword evidence="3 5" id="KW-1133">Transmembrane helix</keyword>
<feature type="transmembrane region" description="Helical" evidence="5">
    <location>
        <begin position="113"/>
        <end position="130"/>
    </location>
</feature>
<dbReference type="PRINTS" id="PR01435">
    <property type="entry name" value="NPOXDRDTASE5"/>
</dbReference>
<keyword evidence="5" id="KW-0830">Ubiquinone</keyword>
<feature type="transmembrane region" description="Helical" evidence="5">
    <location>
        <begin position="255"/>
        <end position="273"/>
    </location>
</feature>
<dbReference type="Pfam" id="PF00361">
    <property type="entry name" value="Proton_antipo_M"/>
    <property type="match status" value="1"/>
</dbReference>
<comment type="similarity">
    <text evidence="5">Belongs to the complex I subunit 5 family.</text>
</comment>
<sequence length="545" mass="61113">MLLLVVFLPLFGFISGAFFGRYIGRQGVAFLTTFLMIITTCLSYFLFYDVALSGNVYTLELISWIDLGIFSINWGFLFDPLTVVMLITVTTVSTLVHLYSTEYMGEDPHFQRFMSYLSLFTFFMLILVTADNYLQMFVGWEGVGLASYLLINFWHTRIQANKSALKAMILNRIGDFSLLLGILLVYFLHGSLEYSVIFSEISIILENNYTINIFGNTYNPYNVIGLFFLFGAVGKSAQIGLHAWLPDAMEGPTPVSALIHAATMVTAGVFLMVRSSPLLEYAPTALYYTALFGGITAFFAGTIGLFQNDLKKVIAYSTCSQLGYMMFAAGLSQYHFSIYYLVNHAFLKALLFLGAGAIIHSFGGEQDIRKMGGLINLLPFTYVMMVIGSLSLMGIPFMTGFYSKDGLLEAVYTLSLNNINIFIYLLGLSSVFTTAYYSIRLLVLVFFKKPRGHRITYNHVIESGLPIYISLTVLAFGSIFVGFILKDMMVGPGSDFWGISILLLTNHSNYDMESMLFFEKFLPFVLTVIAVMLAIHNRNIKKFIN</sequence>
<dbReference type="AlphaFoldDB" id="V5KVD9"/>
<dbReference type="GO" id="GO:0042773">
    <property type="term" value="P:ATP synthesis coupled electron transport"/>
    <property type="evidence" value="ECO:0007669"/>
    <property type="project" value="InterPro"/>
</dbReference>
<accession>V5KVD9</accession>
<feature type="transmembrane region" description="Helical" evidence="5">
    <location>
        <begin position="218"/>
        <end position="234"/>
    </location>
</feature>
<dbReference type="Pfam" id="PF00662">
    <property type="entry name" value="Proton_antipo_N"/>
    <property type="match status" value="1"/>
</dbReference>
<dbReference type="GO" id="GO:0003954">
    <property type="term" value="F:NADH dehydrogenase activity"/>
    <property type="evidence" value="ECO:0007669"/>
    <property type="project" value="TreeGrafter"/>
</dbReference>
<reference evidence="8" key="1">
    <citation type="journal article" date="2013" name="Curr. Biol.">
        <title>Colponemids represent multiple ancient alveolate lineages.</title>
        <authorList>
            <person name="Janouskovec J."/>
            <person name="Tikhonenkov D.V."/>
            <person name="Mikhailov K.V."/>
            <person name="Simdyanov T.G."/>
            <person name="Aleoshin V.V."/>
            <person name="Mylnikov A.P."/>
            <person name="Keeling P.J."/>
        </authorList>
    </citation>
    <scope>NUCLEOTIDE SEQUENCE</scope>
    <source>
        <strain evidence="8">Colp-7a</strain>
    </source>
</reference>
<evidence type="ECO:0000313" key="8">
    <source>
        <dbReference type="EMBL" id="AHA41626.1"/>
    </source>
</evidence>
<dbReference type="NCBIfam" id="NF005141">
    <property type="entry name" value="PRK06590.1"/>
    <property type="match status" value="1"/>
</dbReference>
<comment type="function">
    <text evidence="5">Core subunit of the mitochondrial membrane respiratory chain NADH dehydrogenase (Complex I) which catalyzes electron transfer from NADH through the respiratory chain, using ubiquinone as an electron acceptor. Essential for the catalytic activity and assembly of complex I.</text>
</comment>
<evidence type="ECO:0000259" key="6">
    <source>
        <dbReference type="Pfam" id="PF00361"/>
    </source>
</evidence>
<dbReference type="NCBIfam" id="TIGR01974">
    <property type="entry name" value="NDH_I_L"/>
    <property type="match status" value="1"/>
</dbReference>
<feature type="transmembrane region" description="Helical" evidence="5">
    <location>
        <begin position="313"/>
        <end position="332"/>
    </location>
</feature>
<protein>
    <recommendedName>
        <fullName evidence="5">NADH-ubiquinone oxidoreductase chain 5</fullName>
        <ecNumber evidence="5">7.1.1.2</ecNumber>
    </recommendedName>
</protein>
<evidence type="ECO:0000256" key="1">
    <source>
        <dbReference type="ARBA" id="ARBA00004141"/>
    </source>
</evidence>
<dbReference type="InterPro" id="IPR001750">
    <property type="entry name" value="ND/Mrp_TM"/>
</dbReference>
<evidence type="ECO:0000256" key="5">
    <source>
        <dbReference type="RuleBase" id="RU003404"/>
    </source>
</evidence>
<dbReference type="InterPro" id="IPR018393">
    <property type="entry name" value="NADHpl_OxRdtase_5_subgr"/>
</dbReference>
<feature type="transmembrane region" description="Helical" evidence="5">
    <location>
        <begin position="59"/>
        <end position="77"/>
    </location>
</feature>
<dbReference type="EMBL" id="KF651059">
    <property type="protein sequence ID" value="AHA41626.1"/>
    <property type="molecule type" value="Genomic_DNA"/>
</dbReference>
<comment type="subcellular location">
    <subcellularLocation>
        <location evidence="1">Membrane</location>
        <topology evidence="1">Multi-pass membrane protein</topology>
    </subcellularLocation>
</comment>
<reference evidence="8" key="2">
    <citation type="journal article" date="2014" name="PLoS ONE">
        <title>Description of Colponema vietnamica sp.n. and Acavomonas peruviana n. gen. n. sp., two new alveolate phyla (Colponemidia nom. nov. and Acavomonidia nom. nov.) and their contributions to reconstructing the ancestral state of alveolates and eukaryotes.</title>
        <authorList>
            <person name="Tikhonenkov D.V."/>
            <person name="Janouskovec J."/>
            <person name="Mylnikov A.P."/>
            <person name="Mikhailov K.V."/>
            <person name="Simdyanov T.G."/>
            <person name="Aleoshin V.V."/>
            <person name="Keeling P.J."/>
        </authorList>
    </citation>
    <scope>NUCLEOTIDE SEQUENCE</scope>
    <source>
        <strain evidence="8">Colp-7a</strain>
    </source>
</reference>
<dbReference type="GO" id="GO:0015990">
    <property type="term" value="P:electron transport coupled proton transport"/>
    <property type="evidence" value="ECO:0007669"/>
    <property type="project" value="TreeGrafter"/>
</dbReference>
<dbReference type="PANTHER" id="PTHR42829:SF2">
    <property type="entry name" value="NADH-UBIQUINONE OXIDOREDUCTASE CHAIN 5"/>
    <property type="match status" value="1"/>
</dbReference>
<dbReference type="GO" id="GO:0016020">
    <property type="term" value="C:membrane"/>
    <property type="evidence" value="ECO:0007669"/>
    <property type="project" value="UniProtKB-SubCell"/>
</dbReference>
<dbReference type="PANTHER" id="PTHR42829">
    <property type="entry name" value="NADH-UBIQUINONE OXIDOREDUCTASE CHAIN 5"/>
    <property type="match status" value="1"/>
</dbReference>
<evidence type="ECO:0000256" key="2">
    <source>
        <dbReference type="ARBA" id="ARBA00022692"/>
    </source>
</evidence>
<feature type="transmembrane region" description="Helical" evidence="5">
    <location>
        <begin position="374"/>
        <end position="401"/>
    </location>
</feature>
<feature type="transmembrane region" description="Helical" evidence="5">
    <location>
        <begin position="176"/>
        <end position="198"/>
    </location>
</feature>
<feature type="domain" description="NADH:quinone oxidoreductase/Mrp antiporter transmembrane" evidence="6">
    <location>
        <begin position="130"/>
        <end position="422"/>
    </location>
</feature>
<feature type="transmembrane region" description="Helical" evidence="5">
    <location>
        <begin position="29"/>
        <end position="47"/>
    </location>
</feature>
<geneLocation type="mitochondrion" evidence="8"/>
<keyword evidence="5" id="KW-0813">Transport</keyword>
<evidence type="ECO:0000256" key="4">
    <source>
        <dbReference type="ARBA" id="ARBA00023136"/>
    </source>
</evidence>
<feature type="transmembrane region" description="Helical" evidence="5">
    <location>
        <begin position="285"/>
        <end position="306"/>
    </location>
</feature>
<feature type="transmembrane region" description="Helical" evidence="5">
    <location>
        <begin position="83"/>
        <end position="101"/>
    </location>
</feature>